<dbReference type="Proteomes" id="UP000824469">
    <property type="component" value="Unassembled WGS sequence"/>
</dbReference>
<dbReference type="EMBL" id="JAHRHJ020000003">
    <property type="protein sequence ID" value="KAH9321347.1"/>
    <property type="molecule type" value="Genomic_DNA"/>
</dbReference>
<organism evidence="1 2">
    <name type="scientific">Taxus chinensis</name>
    <name type="common">Chinese yew</name>
    <name type="synonym">Taxus wallichiana var. chinensis</name>
    <dbReference type="NCBI Taxonomy" id="29808"/>
    <lineage>
        <taxon>Eukaryota</taxon>
        <taxon>Viridiplantae</taxon>
        <taxon>Streptophyta</taxon>
        <taxon>Embryophyta</taxon>
        <taxon>Tracheophyta</taxon>
        <taxon>Spermatophyta</taxon>
        <taxon>Pinopsida</taxon>
        <taxon>Pinidae</taxon>
        <taxon>Conifers II</taxon>
        <taxon>Cupressales</taxon>
        <taxon>Taxaceae</taxon>
        <taxon>Taxus</taxon>
    </lineage>
</organism>
<comment type="caution">
    <text evidence="1">The sequence shown here is derived from an EMBL/GenBank/DDBJ whole genome shotgun (WGS) entry which is preliminary data.</text>
</comment>
<evidence type="ECO:0000313" key="1">
    <source>
        <dbReference type="EMBL" id="KAH9321347.1"/>
    </source>
</evidence>
<protein>
    <submittedName>
        <fullName evidence="1">Uncharacterized protein</fullName>
    </submittedName>
</protein>
<sequence>SSTLFHVIRCVRCYLPLICRGIVLRITIAIHTHNHIAAIRYYLSGLHLARMDDFKLTLLRNNGRIT</sequence>
<gene>
    <name evidence="1" type="ORF">KI387_015986</name>
</gene>
<dbReference type="AlphaFoldDB" id="A0AA38GGC2"/>
<feature type="non-terminal residue" evidence="1">
    <location>
        <position position="66"/>
    </location>
</feature>
<keyword evidence="2" id="KW-1185">Reference proteome</keyword>
<accession>A0AA38GGC2</accession>
<evidence type="ECO:0000313" key="2">
    <source>
        <dbReference type="Proteomes" id="UP000824469"/>
    </source>
</evidence>
<reference evidence="1 2" key="1">
    <citation type="journal article" date="2021" name="Nat. Plants">
        <title>The Taxus genome provides insights into paclitaxel biosynthesis.</title>
        <authorList>
            <person name="Xiong X."/>
            <person name="Gou J."/>
            <person name="Liao Q."/>
            <person name="Li Y."/>
            <person name="Zhou Q."/>
            <person name="Bi G."/>
            <person name="Li C."/>
            <person name="Du R."/>
            <person name="Wang X."/>
            <person name="Sun T."/>
            <person name="Guo L."/>
            <person name="Liang H."/>
            <person name="Lu P."/>
            <person name="Wu Y."/>
            <person name="Zhang Z."/>
            <person name="Ro D.K."/>
            <person name="Shang Y."/>
            <person name="Huang S."/>
            <person name="Yan J."/>
        </authorList>
    </citation>
    <scope>NUCLEOTIDE SEQUENCE [LARGE SCALE GENOMIC DNA]</scope>
    <source>
        <strain evidence="1">Ta-2019</strain>
    </source>
</reference>
<name>A0AA38GGC2_TAXCH</name>
<feature type="non-terminal residue" evidence="1">
    <location>
        <position position="1"/>
    </location>
</feature>
<proteinExistence type="predicted"/>